<dbReference type="GO" id="GO:0005634">
    <property type="term" value="C:nucleus"/>
    <property type="evidence" value="ECO:0007669"/>
    <property type="project" value="TreeGrafter"/>
</dbReference>
<dbReference type="GO" id="GO:0005737">
    <property type="term" value="C:cytoplasm"/>
    <property type="evidence" value="ECO:0007669"/>
    <property type="project" value="TreeGrafter"/>
</dbReference>
<feature type="region of interest" description="Disordered" evidence="5">
    <location>
        <begin position="120"/>
        <end position="145"/>
    </location>
</feature>
<keyword evidence="1" id="KW-0808">Transferase</keyword>
<dbReference type="AlphaFoldDB" id="A0A8E2FAM9"/>
<keyword evidence="2" id="KW-0547">Nucleotide-binding</keyword>
<dbReference type="GO" id="GO:0005524">
    <property type="term" value="F:ATP binding"/>
    <property type="evidence" value="ECO:0007669"/>
    <property type="project" value="UniProtKB-KW"/>
</dbReference>
<sequence length="738" mass="82830">MTENVTSQFRKALDLYLQLGFRDDALNGQKREVYIPGYGFLRLCAEMYDELPHVSMRTLRHRLIATQSEDDAATLSSLPLNDFHEMVSEVFSELQQKISGYSKPHASIFVGSNQASWSVDLHSRSSGGPEPPAASSPVVGQTSERLTEERAAIGSQSAFLAGYPLGLGTEPISSNSHETFAIAQSNRSAACIPESSRRDVQRHRLRDRRFYFPGIEVPPLPMAEGESSESSESDLDPFGGCFGEDLSGEDLSGEDFPRNLIVKSRQGAELTSRASGSSIYTKTYTRASTDTFLSAYSHRTSTDSYYTSVSNRSSADTRYHSRSSQIVNKSYSQYKLEVQSSQYPSQSRNRESVEKSEWYQFLQTRNLIPPPFEEQDWSGRGQHAEFGKEEEREIPLVVEKVLGYSATALVQSVICRRIRLACKTIKCGQKLKRENAIKEVEHLQRLQHSHIVRVVGTYAIGKDLSILLYLVAEYNLETLMDSIYERVSLTPISECVGPTTTGGSANGEFLLSTECVTKKLYLKDFFGCLSNALQYIHSHVTKHMDIKPKNILVRNMGMNRLGYSMKCGIYIADFGISRSYKTVFESETESPTSFTKTYTAPEAINQSRRGLSADIFSLGCVFAEMLAAIAQTEPIEHSENQPLRLHREKNKDYDPSYQANAKEVQDWLLGIRFPFSYDYLGLIRHYTRQMLESNHASRPIAAHCPLGNLLTNGPYKTHSCCTETPESFEAVNFPEPVL</sequence>
<dbReference type="PANTHER" id="PTHR11042">
    <property type="entry name" value="EUKARYOTIC TRANSLATION INITIATION FACTOR 2-ALPHA KINASE EIF2-ALPHA KINASE -RELATED"/>
    <property type="match status" value="1"/>
</dbReference>
<dbReference type="GO" id="GO:0004672">
    <property type="term" value="F:protein kinase activity"/>
    <property type="evidence" value="ECO:0007669"/>
    <property type="project" value="InterPro"/>
</dbReference>
<dbReference type="EMBL" id="KV748690">
    <property type="protein sequence ID" value="OCL13651.1"/>
    <property type="molecule type" value="Genomic_DNA"/>
</dbReference>
<dbReference type="PANTHER" id="PTHR11042:SF190">
    <property type="entry name" value="MITOSIS INHIBITOR PROTEIN KINASE MIK1"/>
    <property type="match status" value="1"/>
</dbReference>
<dbReference type="PROSITE" id="PS50011">
    <property type="entry name" value="PROTEIN_KINASE_DOM"/>
    <property type="match status" value="1"/>
</dbReference>
<accession>A0A8E2FAM9</accession>
<evidence type="ECO:0000313" key="8">
    <source>
        <dbReference type="Proteomes" id="UP000250140"/>
    </source>
</evidence>
<dbReference type="CDD" id="cd00180">
    <property type="entry name" value="PKc"/>
    <property type="match status" value="1"/>
</dbReference>
<dbReference type="SMART" id="SM00220">
    <property type="entry name" value="S_TKc"/>
    <property type="match status" value="1"/>
</dbReference>
<dbReference type="Proteomes" id="UP000250140">
    <property type="component" value="Unassembled WGS sequence"/>
</dbReference>
<evidence type="ECO:0000256" key="1">
    <source>
        <dbReference type="ARBA" id="ARBA00022679"/>
    </source>
</evidence>
<dbReference type="InterPro" id="IPR050339">
    <property type="entry name" value="CC_SR_Kinase"/>
</dbReference>
<evidence type="ECO:0000256" key="3">
    <source>
        <dbReference type="ARBA" id="ARBA00022777"/>
    </source>
</evidence>
<gene>
    <name evidence="7" type="ORF">AOQ84DRAFT_436179</name>
</gene>
<name>A0A8E2FAM9_9PEZI</name>
<evidence type="ECO:0000259" key="6">
    <source>
        <dbReference type="PROSITE" id="PS50011"/>
    </source>
</evidence>
<proteinExistence type="predicted"/>
<evidence type="ECO:0000313" key="7">
    <source>
        <dbReference type="EMBL" id="OCL13651.1"/>
    </source>
</evidence>
<dbReference type="SUPFAM" id="SSF56112">
    <property type="entry name" value="Protein kinase-like (PK-like)"/>
    <property type="match status" value="1"/>
</dbReference>
<protein>
    <submittedName>
        <fullName evidence="7">Kinase-like protein</fullName>
    </submittedName>
</protein>
<dbReference type="Pfam" id="PF00069">
    <property type="entry name" value="Pkinase"/>
    <property type="match status" value="1"/>
</dbReference>
<evidence type="ECO:0000256" key="5">
    <source>
        <dbReference type="SAM" id="MobiDB-lite"/>
    </source>
</evidence>
<keyword evidence="4" id="KW-0067">ATP-binding</keyword>
<feature type="domain" description="Protein kinase" evidence="6">
    <location>
        <begin position="372"/>
        <end position="716"/>
    </location>
</feature>
<organism evidence="7 8">
    <name type="scientific">Glonium stellatum</name>
    <dbReference type="NCBI Taxonomy" id="574774"/>
    <lineage>
        <taxon>Eukaryota</taxon>
        <taxon>Fungi</taxon>
        <taxon>Dikarya</taxon>
        <taxon>Ascomycota</taxon>
        <taxon>Pezizomycotina</taxon>
        <taxon>Dothideomycetes</taxon>
        <taxon>Pleosporomycetidae</taxon>
        <taxon>Gloniales</taxon>
        <taxon>Gloniaceae</taxon>
        <taxon>Glonium</taxon>
    </lineage>
</organism>
<dbReference type="InterPro" id="IPR011009">
    <property type="entry name" value="Kinase-like_dom_sf"/>
</dbReference>
<keyword evidence="8" id="KW-1185">Reference proteome</keyword>
<dbReference type="Gene3D" id="1.10.510.10">
    <property type="entry name" value="Transferase(Phosphotransferase) domain 1"/>
    <property type="match status" value="1"/>
</dbReference>
<dbReference type="OrthoDB" id="4062651at2759"/>
<dbReference type="Gene3D" id="3.30.200.20">
    <property type="entry name" value="Phosphorylase Kinase, domain 1"/>
    <property type="match status" value="1"/>
</dbReference>
<evidence type="ECO:0000256" key="2">
    <source>
        <dbReference type="ARBA" id="ARBA00022741"/>
    </source>
</evidence>
<reference evidence="7 8" key="1">
    <citation type="journal article" date="2016" name="Nat. Commun.">
        <title>Ectomycorrhizal ecology is imprinted in the genome of the dominant symbiotic fungus Cenococcum geophilum.</title>
        <authorList>
            <consortium name="DOE Joint Genome Institute"/>
            <person name="Peter M."/>
            <person name="Kohler A."/>
            <person name="Ohm R.A."/>
            <person name="Kuo A."/>
            <person name="Krutzmann J."/>
            <person name="Morin E."/>
            <person name="Arend M."/>
            <person name="Barry K.W."/>
            <person name="Binder M."/>
            <person name="Choi C."/>
            <person name="Clum A."/>
            <person name="Copeland A."/>
            <person name="Grisel N."/>
            <person name="Haridas S."/>
            <person name="Kipfer T."/>
            <person name="LaButti K."/>
            <person name="Lindquist E."/>
            <person name="Lipzen A."/>
            <person name="Maire R."/>
            <person name="Meier B."/>
            <person name="Mihaltcheva S."/>
            <person name="Molinier V."/>
            <person name="Murat C."/>
            <person name="Poggeler S."/>
            <person name="Quandt C.A."/>
            <person name="Sperisen C."/>
            <person name="Tritt A."/>
            <person name="Tisserant E."/>
            <person name="Crous P.W."/>
            <person name="Henrissat B."/>
            <person name="Nehls U."/>
            <person name="Egli S."/>
            <person name="Spatafora J.W."/>
            <person name="Grigoriev I.V."/>
            <person name="Martin F.M."/>
        </authorList>
    </citation>
    <scope>NUCLEOTIDE SEQUENCE [LARGE SCALE GENOMIC DNA]</scope>
    <source>
        <strain evidence="7 8">CBS 207.34</strain>
    </source>
</reference>
<keyword evidence="3 7" id="KW-0418">Kinase</keyword>
<dbReference type="InterPro" id="IPR000719">
    <property type="entry name" value="Prot_kinase_dom"/>
</dbReference>
<evidence type="ECO:0000256" key="4">
    <source>
        <dbReference type="ARBA" id="ARBA00022840"/>
    </source>
</evidence>